<keyword evidence="4" id="KW-0249">Electron transport</keyword>
<evidence type="ECO:0000256" key="7">
    <source>
        <dbReference type="SAM" id="Phobius"/>
    </source>
</evidence>
<dbReference type="EMBL" id="QNTQ01000008">
    <property type="protein sequence ID" value="RBI85079.1"/>
    <property type="molecule type" value="Genomic_DNA"/>
</dbReference>
<proteinExistence type="predicted"/>
<evidence type="ECO:0000259" key="8">
    <source>
        <dbReference type="PROSITE" id="PS51003"/>
    </source>
</evidence>
<sequence>MLPMQWFLRMYRWARHPPSKAFRWTVGVVLVLAAIIVGLEAWLGTPEWMEVNPRPRGVPMMP</sequence>
<organism evidence="9 10">
    <name type="scientific">Rhodosalinus halophilus</name>
    <dbReference type="NCBI Taxonomy" id="2259333"/>
    <lineage>
        <taxon>Bacteria</taxon>
        <taxon>Pseudomonadati</taxon>
        <taxon>Pseudomonadota</taxon>
        <taxon>Alphaproteobacteria</taxon>
        <taxon>Rhodobacterales</taxon>
        <taxon>Paracoccaceae</taxon>
        <taxon>Rhodosalinus</taxon>
    </lineage>
</organism>
<evidence type="ECO:0000256" key="4">
    <source>
        <dbReference type="ARBA" id="ARBA00022982"/>
    </source>
</evidence>
<dbReference type="Proteomes" id="UP000253370">
    <property type="component" value="Unassembled WGS sequence"/>
</dbReference>
<evidence type="ECO:0000256" key="2">
    <source>
        <dbReference type="ARBA" id="ARBA00022448"/>
    </source>
</evidence>
<evidence type="ECO:0000313" key="9">
    <source>
        <dbReference type="EMBL" id="RBI85079.1"/>
    </source>
</evidence>
<comment type="caution">
    <text evidence="9">The sequence shown here is derived from an EMBL/GenBank/DDBJ whole genome shotgun (WGS) entry which is preliminary data.</text>
</comment>
<dbReference type="InterPro" id="IPR005798">
    <property type="entry name" value="Cyt_b/b6_C"/>
</dbReference>
<keyword evidence="10" id="KW-1185">Reference proteome</keyword>
<feature type="transmembrane region" description="Helical" evidence="7">
    <location>
        <begin position="21"/>
        <end position="43"/>
    </location>
</feature>
<evidence type="ECO:0000256" key="5">
    <source>
        <dbReference type="ARBA" id="ARBA00022989"/>
    </source>
</evidence>
<evidence type="ECO:0000256" key="1">
    <source>
        <dbReference type="ARBA" id="ARBA00004141"/>
    </source>
</evidence>
<name>A0A365U8C1_9RHOB</name>
<dbReference type="GO" id="GO:0016020">
    <property type="term" value="C:membrane"/>
    <property type="evidence" value="ECO:0007669"/>
    <property type="project" value="UniProtKB-SubCell"/>
</dbReference>
<reference evidence="9 10" key="1">
    <citation type="submission" date="2018-07" db="EMBL/GenBank/DDBJ databases">
        <title>Rhodosalinus sp. strain E84T genomic sequence and assembly.</title>
        <authorList>
            <person name="Liu Z.-W."/>
            <person name="Lu D.-C."/>
        </authorList>
    </citation>
    <scope>NUCLEOTIDE SEQUENCE [LARGE SCALE GENOMIC DNA]</scope>
    <source>
        <strain evidence="9 10">E84</strain>
    </source>
</reference>
<feature type="domain" description="Cytochrome b/b6 C-terminal region profile" evidence="8">
    <location>
        <begin position="1"/>
        <end position="62"/>
    </location>
</feature>
<dbReference type="RefSeq" id="WP_113289407.1">
    <property type="nucleotide sequence ID" value="NZ_QNTQ01000008.1"/>
</dbReference>
<dbReference type="PROSITE" id="PS51003">
    <property type="entry name" value="CYTB_CTER"/>
    <property type="match status" value="1"/>
</dbReference>
<dbReference type="GO" id="GO:0016491">
    <property type="term" value="F:oxidoreductase activity"/>
    <property type="evidence" value="ECO:0007669"/>
    <property type="project" value="InterPro"/>
</dbReference>
<protein>
    <recommendedName>
        <fullName evidence="8">Cytochrome b/b6 C-terminal region profile domain-containing protein</fullName>
    </recommendedName>
</protein>
<keyword evidence="2" id="KW-0813">Transport</keyword>
<dbReference type="GO" id="GO:0009055">
    <property type="term" value="F:electron transfer activity"/>
    <property type="evidence" value="ECO:0007669"/>
    <property type="project" value="InterPro"/>
</dbReference>
<gene>
    <name evidence="9" type="ORF">DRV85_10500</name>
</gene>
<keyword evidence="5 7" id="KW-1133">Transmembrane helix</keyword>
<dbReference type="AlphaFoldDB" id="A0A365U8C1"/>
<evidence type="ECO:0000256" key="6">
    <source>
        <dbReference type="ARBA" id="ARBA00023136"/>
    </source>
</evidence>
<evidence type="ECO:0000256" key="3">
    <source>
        <dbReference type="ARBA" id="ARBA00022692"/>
    </source>
</evidence>
<keyword evidence="3 7" id="KW-0812">Transmembrane</keyword>
<accession>A0A365U8C1</accession>
<evidence type="ECO:0000313" key="10">
    <source>
        <dbReference type="Proteomes" id="UP000253370"/>
    </source>
</evidence>
<keyword evidence="6 7" id="KW-0472">Membrane</keyword>
<comment type="subcellular location">
    <subcellularLocation>
        <location evidence="1">Membrane</location>
        <topology evidence="1">Multi-pass membrane protein</topology>
    </subcellularLocation>
</comment>